<keyword evidence="5" id="KW-0547">Nucleotide-binding</keyword>
<gene>
    <name evidence="11" type="ORF">CIG1485E_0987</name>
</gene>
<dbReference type="Pfam" id="PF11845">
    <property type="entry name" value="Tll0287-like"/>
    <property type="match status" value="1"/>
</dbReference>
<dbReference type="SMART" id="SM00387">
    <property type="entry name" value="HATPase_c"/>
    <property type="match status" value="1"/>
</dbReference>
<evidence type="ECO:0000256" key="2">
    <source>
        <dbReference type="ARBA" id="ARBA00012438"/>
    </source>
</evidence>
<dbReference type="KEGG" id="caj:CIG1485E_0987"/>
<dbReference type="STRING" id="1244531.CIG2463D_1040"/>
<evidence type="ECO:0000256" key="7">
    <source>
        <dbReference type="ARBA" id="ARBA00022840"/>
    </source>
</evidence>
<evidence type="ECO:0000256" key="9">
    <source>
        <dbReference type="SAM" id="Phobius"/>
    </source>
</evidence>
<dbReference type="Pfam" id="PF02518">
    <property type="entry name" value="HATPase_c"/>
    <property type="match status" value="1"/>
</dbReference>
<dbReference type="Gene3D" id="3.30.565.10">
    <property type="entry name" value="Histidine kinase-like ATPase, C-terminal domain"/>
    <property type="match status" value="1"/>
</dbReference>
<dbReference type="GO" id="GO:0000155">
    <property type="term" value="F:phosphorelay sensor kinase activity"/>
    <property type="evidence" value="ECO:0007669"/>
    <property type="project" value="InterPro"/>
</dbReference>
<keyword evidence="9" id="KW-1133">Transmembrane helix</keyword>
<keyword evidence="7" id="KW-0067">ATP-binding</keyword>
<evidence type="ECO:0000256" key="4">
    <source>
        <dbReference type="ARBA" id="ARBA00022679"/>
    </source>
</evidence>
<evidence type="ECO:0000256" key="8">
    <source>
        <dbReference type="ARBA" id="ARBA00023012"/>
    </source>
</evidence>
<evidence type="ECO:0000259" key="10">
    <source>
        <dbReference type="PROSITE" id="PS50109"/>
    </source>
</evidence>
<keyword evidence="3" id="KW-0597">Phosphoprotein</keyword>
<feature type="domain" description="Histidine kinase" evidence="10">
    <location>
        <begin position="261"/>
        <end position="472"/>
    </location>
</feature>
<dbReference type="eggNOG" id="COG4191">
    <property type="taxonomic scope" value="Bacteria"/>
</dbReference>
<dbReference type="InterPro" id="IPR021796">
    <property type="entry name" value="Tll0287-like_dom"/>
</dbReference>
<dbReference type="InterPro" id="IPR005467">
    <property type="entry name" value="His_kinase_dom"/>
</dbReference>
<dbReference type="PROSITE" id="PS50109">
    <property type="entry name" value="HIS_KIN"/>
    <property type="match status" value="1"/>
</dbReference>
<dbReference type="InterPro" id="IPR004358">
    <property type="entry name" value="Sig_transdc_His_kin-like_C"/>
</dbReference>
<dbReference type="Proteomes" id="UP000028486">
    <property type="component" value="Chromosome"/>
</dbReference>
<sequence>MKYNFKFIVSLFAILYVAITLLVFNFYRELAMKDARQQAFYILDAMNAVRDYVASVQRPLLEELKDKDILADDFFDSRLMSSSYITREVYKIQHAKQNIDYDYKLVALNPLNPSHIGTEFENKILNDFKENKYNSYSSIILDENHTPYYYVGLPIKHSQASCADCHTPDSAPKKLVEQYGNSLNFQSQIGDTIAMISFKIPIENILSYHLKEFIVSGATIFGVFVLFIFFIYKIQKKEKEQNELLMIHQSRLALMGEMIRNISHQWKQPLAQISSTLINLELYAQRDKLTKEKLYEKIKDTDEQVKFMSNTVEYFKNFFNPNMQKKEFTSKEAIDQSLKLLNEALKTNSIKVNIDIKDNFTHFGNINDIMQVIINIINNAKEAFVSTNITDRQIHITSVAQDNMRIINIKNNAGSIDPELINKIFEPYFTTKNTGNGLGLYMCKMIMQKNKGKIFVQNINNCVIFTIVFLNS</sequence>
<dbReference type="PRINTS" id="PR00344">
    <property type="entry name" value="BCTRLSENSOR"/>
</dbReference>
<dbReference type="InterPro" id="IPR003594">
    <property type="entry name" value="HATPase_dom"/>
</dbReference>
<dbReference type="OrthoDB" id="9805967at2"/>
<protein>
    <recommendedName>
        <fullName evidence="2">histidine kinase</fullName>
        <ecNumber evidence="2">2.7.13.3</ecNumber>
    </recommendedName>
</protein>
<evidence type="ECO:0000313" key="12">
    <source>
        <dbReference type="Proteomes" id="UP000028486"/>
    </source>
</evidence>
<evidence type="ECO:0000256" key="5">
    <source>
        <dbReference type="ARBA" id="ARBA00022741"/>
    </source>
</evidence>
<accession>A0A076FGB4</accession>
<keyword evidence="9" id="KW-0812">Transmembrane</keyword>
<keyword evidence="4" id="KW-0808">Transferase</keyword>
<evidence type="ECO:0000256" key="3">
    <source>
        <dbReference type="ARBA" id="ARBA00022553"/>
    </source>
</evidence>
<feature type="transmembrane region" description="Helical" evidence="9">
    <location>
        <begin position="213"/>
        <end position="232"/>
    </location>
</feature>
<dbReference type="EMBL" id="CP009043">
    <property type="protein sequence ID" value="AII14824.2"/>
    <property type="molecule type" value="Genomic_DNA"/>
</dbReference>
<reference evidence="12" key="1">
    <citation type="journal article" date="2014" name="Genome Announc.">
        <title>Complete Genome Sequence of Campylobacter iguaniorum Strain 1485ET, Isolated from a Bearded Dragon (Pogona vitticeps).</title>
        <authorList>
            <person name="Gilbert M.J."/>
            <person name="Miller W.G."/>
            <person name="Yee E."/>
            <person name="Kik M."/>
            <person name="Wagenaar J.A."/>
            <person name="Duim B."/>
        </authorList>
    </citation>
    <scope>NUCLEOTIDE SEQUENCE [LARGE SCALE GENOMIC DNA]</scope>
    <source>
        <strain evidence="12">1485E</strain>
    </source>
</reference>
<dbReference type="RefSeq" id="WP_038454344.1">
    <property type="nucleotide sequence ID" value="NZ_CP009043.1"/>
</dbReference>
<evidence type="ECO:0000256" key="6">
    <source>
        <dbReference type="ARBA" id="ARBA00022777"/>
    </source>
</evidence>
<dbReference type="AlphaFoldDB" id="A0A076FGB4"/>
<dbReference type="PANTHER" id="PTHR43065:SF10">
    <property type="entry name" value="PEROXIDE STRESS-ACTIVATED HISTIDINE KINASE MAK3"/>
    <property type="match status" value="1"/>
</dbReference>
<keyword evidence="12" id="KW-1185">Reference proteome</keyword>
<feature type="transmembrane region" description="Helical" evidence="9">
    <location>
        <begin position="454"/>
        <end position="471"/>
    </location>
</feature>
<proteinExistence type="predicted"/>
<dbReference type="Gene3D" id="1.10.287.130">
    <property type="match status" value="1"/>
</dbReference>
<organism evidence="11 12">
    <name type="scientific">Campylobacter iguaniorum</name>
    <dbReference type="NCBI Taxonomy" id="1244531"/>
    <lineage>
        <taxon>Bacteria</taxon>
        <taxon>Pseudomonadati</taxon>
        <taxon>Campylobacterota</taxon>
        <taxon>Epsilonproteobacteria</taxon>
        <taxon>Campylobacterales</taxon>
        <taxon>Campylobacteraceae</taxon>
        <taxon>Campylobacter</taxon>
    </lineage>
</organism>
<dbReference type="SUPFAM" id="SSF55874">
    <property type="entry name" value="ATPase domain of HSP90 chaperone/DNA topoisomerase II/histidine kinase"/>
    <property type="match status" value="1"/>
</dbReference>
<dbReference type="PATRIC" id="fig|1244531.5.peg.1043"/>
<evidence type="ECO:0000256" key="1">
    <source>
        <dbReference type="ARBA" id="ARBA00000085"/>
    </source>
</evidence>
<dbReference type="InterPro" id="IPR036097">
    <property type="entry name" value="HisK_dim/P_sf"/>
</dbReference>
<evidence type="ECO:0000313" key="11">
    <source>
        <dbReference type="EMBL" id="AII14824.2"/>
    </source>
</evidence>
<feature type="transmembrane region" description="Helical" evidence="9">
    <location>
        <begin position="7"/>
        <end position="27"/>
    </location>
</feature>
<dbReference type="InterPro" id="IPR036890">
    <property type="entry name" value="HATPase_C_sf"/>
</dbReference>
<name>A0A076FGB4_9BACT</name>
<dbReference type="GO" id="GO:0005524">
    <property type="term" value="F:ATP binding"/>
    <property type="evidence" value="ECO:0007669"/>
    <property type="project" value="UniProtKB-KW"/>
</dbReference>
<comment type="catalytic activity">
    <reaction evidence="1">
        <text>ATP + protein L-histidine = ADP + protein N-phospho-L-histidine.</text>
        <dbReference type="EC" id="2.7.13.3"/>
    </reaction>
</comment>
<keyword evidence="8" id="KW-0902">Two-component regulatory system</keyword>
<dbReference type="SUPFAM" id="SSF47384">
    <property type="entry name" value="Homodimeric domain of signal transducing histidine kinase"/>
    <property type="match status" value="1"/>
</dbReference>
<dbReference type="PANTHER" id="PTHR43065">
    <property type="entry name" value="SENSOR HISTIDINE KINASE"/>
    <property type="match status" value="1"/>
</dbReference>
<keyword evidence="6 11" id="KW-0418">Kinase</keyword>
<keyword evidence="9" id="KW-0472">Membrane</keyword>
<dbReference type="EC" id="2.7.13.3" evidence="2"/>